<sequence>MAYFFTVLFLLSSSFAFAAPSSLTIAIIQEWSHFNPVTSQLASNESLDPFLNRKMIRHQANGSVVADIAVEVPTLKKNKAVWTIKPNAKWGDGQDITCADWHLGWQAGLNPKVSVISRQFYNQISNIEWTPQNPKVCTVTYINSDWSYDRNLPSLLPSHLEKNIYDKSKNESEGYDRNTLYIGSPTNKGLYSGPYTVTEFKLGSHVILDRNKHFFGTQPQIERVVIKYVSDTSALKAHLLSGQINAIGAVGFPPDTALNFAEDFKAARSPHQVRFQNSGIFQGIYFNLDKEPLKDIKVREALSRAVDKERIVSAFFSNHLQAAEGILSPQHPAYKATSSIHSKKRARELLDEAGWKVVTTGNSNGIRQKNGKTLSLQFKTSAGIKVLENIQQSVCSEFKSIGVECIIKNEPPRLLLGQSVPRGDFDLAMYGQPVPIDLSLKNYFSSKEIPTAKNSWAGGNSIRLRSPEVDKLLIQFEKENQLTKRHEITLKLDELFRQNFYLLPLYHRREAVVIPKSLTGMQDSYEGTVFAAPENWQL</sequence>
<dbReference type="RefSeq" id="WP_015469577.1">
    <property type="nucleotide sequence ID" value="NC_020813.1"/>
</dbReference>
<evidence type="ECO:0000256" key="1">
    <source>
        <dbReference type="SAM" id="SignalP"/>
    </source>
</evidence>
<keyword evidence="1" id="KW-0732">Signal</keyword>
<dbReference type="OrthoDB" id="5287496at2"/>
<feature type="chain" id="PRO_5004059916" description="Solute-binding protein family 5 domain-containing protein" evidence="1">
    <location>
        <begin position="19"/>
        <end position="538"/>
    </location>
</feature>
<dbReference type="GO" id="GO:0030288">
    <property type="term" value="C:outer membrane-bounded periplasmic space"/>
    <property type="evidence" value="ECO:0007669"/>
    <property type="project" value="UniProtKB-ARBA"/>
</dbReference>
<evidence type="ECO:0000259" key="2">
    <source>
        <dbReference type="Pfam" id="PF00496"/>
    </source>
</evidence>
<gene>
    <name evidence="3" type="ORF">A11Q_870</name>
</gene>
<dbReference type="GO" id="GO:1904680">
    <property type="term" value="F:peptide transmembrane transporter activity"/>
    <property type="evidence" value="ECO:0007669"/>
    <property type="project" value="TreeGrafter"/>
</dbReference>
<dbReference type="KEGG" id="bex:A11Q_870"/>
<accession>M4V6U2</accession>
<dbReference type="EMBL" id="CP003537">
    <property type="protein sequence ID" value="AGH95087.1"/>
    <property type="molecule type" value="Genomic_DNA"/>
</dbReference>
<organism evidence="3 4">
    <name type="scientific">Pseudobdellovibrio exovorus JSS</name>
    <dbReference type="NCBI Taxonomy" id="1184267"/>
    <lineage>
        <taxon>Bacteria</taxon>
        <taxon>Pseudomonadati</taxon>
        <taxon>Bdellovibrionota</taxon>
        <taxon>Bdellovibrionia</taxon>
        <taxon>Bdellovibrionales</taxon>
        <taxon>Pseudobdellovibrionaceae</taxon>
        <taxon>Pseudobdellovibrio</taxon>
    </lineage>
</organism>
<dbReference type="InterPro" id="IPR000914">
    <property type="entry name" value="SBP_5_dom"/>
</dbReference>
<dbReference type="Proteomes" id="UP000012040">
    <property type="component" value="Chromosome"/>
</dbReference>
<dbReference type="AlphaFoldDB" id="M4V6U2"/>
<feature type="signal peptide" evidence="1">
    <location>
        <begin position="1"/>
        <end position="18"/>
    </location>
</feature>
<dbReference type="PIRSF" id="PIRSF002741">
    <property type="entry name" value="MppA"/>
    <property type="match status" value="1"/>
</dbReference>
<keyword evidence="4" id="KW-1185">Reference proteome</keyword>
<evidence type="ECO:0000313" key="3">
    <source>
        <dbReference type="EMBL" id="AGH95087.1"/>
    </source>
</evidence>
<dbReference type="Gene3D" id="3.40.190.10">
    <property type="entry name" value="Periplasmic binding protein-like II"/>
    <property type="match status" value="1"/>
</dbReference>
<dbReference type="Pfam" id="PF00496">
    <property type="entry name" value="SBP_bac_5"/>
    <property type="match status" value="1"/>
</dbReference>
<dbReference type="PATRIC" id="fig|1184267.3.peg.880"/>
<dbReference type="eggNOG" id="COG0747">
    <property type="taxonomic scope" value="Bacteria"/>
</dbReference>
<dbReference type="HOGENOM" id="CLU_017028_8_6_7"/>
<dbReference type="InterPro" id="IPR039424">
    <property type="entry name" value="SBP_5"/>
</dbReference>
<dbReference type="PANTHER" id="PTHR30290:SF65">
    <property type="entry name" value="MONOACYL PHOSPHATIDYLINOSITOL TETRAMANNOSIDE-BINDING PROTEIN LPQW-RELATED"/>
    <property type="match status" value="1"/>
</dbReference>
<reference evidence="3 4" key="1">
    <citation type="journal article" date="2013" name="ISME J.">
        <title>By their genes ye shall know them: genomic signatures of predatory bacteria.</title>
        <authorList>
            <person name="Pasternak Z."/>
            <person name="Pietrokovski S."/>
            <person name="Rotem O."/>
            <person name="Gophna U."/>
            <person name="Lurie-Weinberger M.N."/>
            <person name="Jurkevitch E."/>
        </authorList>
    </citation>
    <scope>NUCLEOTIDE SEQUENCE [LARGE SCALE GENOMIC DNA]</scope>
    <source>
        <strain evidence="3 4">JSS</strain>
    </source>
</reference>
<dbReference type="InterPro" id="IPR030678">
    <property type="entry name" value="Peptide/Ni-bd"/>
</dbReference>
<dbReference type="PANTHER" id="PTHR30290">
    <property type="entry name" value="PERIPLASMIC BINDING COMPONENT OF ABC TRANSPORTER"/>
    <property type="match status" value="1"/>
</dbReference>
<dbReference type="STRING" id="1184267.A11Q_870"/>
<dbReference type="CDD" id="cd08513">
    <property type="entry name" value="PBP2_thermophilic_Hb8_like"/>
    <property type="match status" value="1"/>
</dbReference>
<protein>
    <recommendedName>
        <fullName evidence="2">Solute-binding protein family 5 domain-containing protein</fullName>
    </recommendedName>
</protein>
<dbReference type="SUPFAM" id="SSF53850">
    <property type="entry name" value="Periplasmic binding protein-like II"/>
    <property type="match status" value="1"/>
</dbReference>
<evidence type="ECO:0000313" key="4">
    <source>
        <dbReference type="Proteomes" id="UP000012040"/>
    </source>
</evidence>
<dbReference type="GO" id="GO:0043190">
    <property type="term" value="C:ATP-binding cassette (ABC) transporter complex"/>
    <property type="evidence" value="ECO:0007669"/>
    <property type="project" value="InterPro"/>
</dbReference>
<dbReference type="Gene3D" id="3.10.105.10">
    <property type="entry name" value="Dipeptide-binding Protein, Domain 3"/>
    <property type="match status" value="1"/>
</dbReference>
<dbReference type="GO" id="GO:0015833">
    <property type="term" value="P:peptide transport"/>
    <property type="evidence" value="ECO:0007669"/>
    <property type="project" value="TreeGrafter"/>
</dbReference>
<proteinExistence type="predicted"/>
<feature type="domain" description="Solute-binding protein family 5" evidence="2">
    <location>
        <begin position="78"/>
        <end position="431"/>
    </location>
</feature>
<name>M4V6U2_9BACT</name>
<dbReference type="Gene3D" id="3.90.76.10">
    <property type="entry name" value="Dipeptide-binding Protein, Domain 1"/>
    <property type="match status" value="1"/>
</dbReference>